<proteinExistence type="predicted"/>
<dbReference type="SMART" id="SM00387">
    <property type="entry name" value="HATPase_c"/>
    <property type="match status" value="1"/>
</dbReference>
<dbReference type="GO" id="GO:0016020">
    <property type="term" value="C:membrane"/>
    <property type="evidence" value="ECO:0007669"/>
    <property type="project" value="UniProtKB-SubCell"/>
</dbReference>
<evidence type="ECO:0000313" key="10">
    <source>
        <dbReference type="EMBL" id="TWJ14303.1"/>
    </source>
</evidence>
<dbReference type="PANTHER" id="PTHR42878:SF15">
    <property type="entry name" value="BACTERIOPHYTOCHROME"/>
    <property type="match status" value="1"/>
</dbReference>
<dbReference type="AlphaFoldDB" id="A0A562V8U6"/>
<dbReference type="GO" id="GO:0000155">
    <property type="term" value="F:phosphorelay sensor kinase activity"/>
    <property type="evidence" value="ECO:0007669"/>
    <property type="project" value="InterPro"/>
</dbReference>
<feature type="domain" description="PAS" evidence="9">
    <location>
        <begin position="103"/>
        <end position="149"/>
    </location>
</feature>
<dbReference type="InterPro" id="IPR035965">
    <property type="entry name" value="PAS-like_dom_sf"/>
</dbReference>
<organism evidence="10 11">
    <name type="scientific">Geobacter argillaceus</name>
    <dbReference type="NCBI Taxonomy" id="345631"/>
    <lineage>
        <taxon>Bacteria</taxon>
        <taxon>Pseudomonadati</taxon>
        <taxon>Thermodesulfobacteriota</taxon>
        <taxon>Desulfuromonadia</taxon>
        <taxon>Geobacterales</taxon>
        <taxon>Geobacteraceae</taxon>
        <taxon>Geobacter</taxon>
    </lineage>
</organism>
<dbReference type="InterPro" id="IPR004358">
    <property type="entry name" value="Sig_transdc_His_kin-like_C"/>
</dbReference>
<reference evidence="10 11" key="1">
    <citation type="submission" date="2019-07" db="EMBL/GenBank/DDBJ databases">
        <title>Genomic Encyclopedia of Archaeal and Bacterial Type Strains, Phase II (KMG-II): from individual species to whole genera.</title>
        <authorList>
            <person name="Goeker M."/>
        </authorList>
    </citation>
    <scope>NUCLEOTIDE SEQUENCE [LARGE SCALE GENOMIC DNA]</scope>
    <source>
        <strain evidence="10 11">ATCC BAA-1139</strain>
    </source>
</reference>
<evidence type="ECO:0000256" key="3">
    <source>
        <dbReference type="ARBA" id="ARBA00022553"/>
    </source>
</evidence>
<keyword evidence="3" id="KW-0597">Phosphoprotein</keyword>
<sequence>MSDQYWPAHDDTTPPPLAGAAPVPELEQLRAENARLRERLADKASYIRRKIDQMLEVMGTLPLRPEELDDDTLLELDPIGILTESFSHILMHLHDTNSALNENREFLQTIFSSLESGIILVREEDNVITDANDTAMRIIGRQRADIIGQVCFKFICPACNGTCPMKDLNLSIDNTERIILAADGSEVPVLKTVGRVTLNGIPHFIESFVDITAQKRAEEELLCLNNELEQRVVERTSELATANRGLESFCYSVSHDLRAPLRHINGFTAIIKEEYREKLDAQGCGYLDRICAASSRMGALIDDLLLFSRISRADIKIVDLNLSERAKKTAAMFRESEPGRAVRIEIAEGLTARGDALLVDMVLQNLIGNAWKYTSRTPRAAISVGSIRERGAELFFVKDNGVGFDMAYKDKLFRVFERLHGEEFEGTGIGLATVQRIIERHGGKIWAEGEEGKGAVFYFTLAG</sequence>
<dbReference type="InterPro" id="IPR003661">
    <property type="entry name" value="HisK_dim/P_dom"/>
</dbReference>
<comment type="caution">
    <text evidence="10">The sequence shown here is derived from an EMBL/GenBank/DDBJ whole genome shotgun (WGS) entry which is preliminary data.</text>
</comment>
<gene>
    <name evidence="10" type="ORF">JN12_03476</name>
</gene>
<dbReference type="GO" id="GO:0000156">
    <property type="term" value="F:phosphorelay response regulator activity"/>
    <property type="evidence" value="ECO:0007669"/>
    <property type="project" value="TreeGrafter"/>
</dbReference>
<dbReference type="InterPro" id="IPR003594">
    <property type="entry name" value="HATPase_dom"/>
</dbReference>
<dbReference type="EC" id="2.7.13.3" evidence="2"/>
<dbReference type="PRINTS" id="PR00344">
    <property type="entry name" value="BCTRLSENSOR"/>
</dbReference>
<feature type="region of interest" description="Disordered" evidence="7">
    <location>
        <begin position="1"/>
        <end position="21"/>
    </location>
</feature>
<dbReference type="PROSITE" id="PS50112">
    <property type="entry name" value="PAS"/>
    <property type="match status" value="1"/>
</dbReference>
<dbReference type="SUPFAM" id="SSF55874">
    <property type="entry name" value="ATPase domain of HSP90 chaperone/DNA topoisomerase II/histidine kinase"/>
    <property type="match status" value="1"/>
</dbReference>
<dbReference type="GO" id="GO:0030295">
    <property type="term" value="F:protein kinase activator activity"/>
    <property type="evidence" value="ECO:0007669"/>
    <property type="project" value="TreeGrafter"/>
</dbReference>
<accession>A0A562V8U6</accession>
<dbReference type="Pfam" id="PF02518">
    <property type="entry name" value="HATPase_c"/>
    <property type="match status" value="1"/>
</dbReference>
<evidence type="ECO:0000256" key="7">
    <source>
        <dbReference type="SAM" id="MobiDB-lite"/>
    </source>
</evidence>
<evidence type="ECO:0000313" key="11">
    <source>
        <dbReference type="Proteomes" id="UP000319449"/>
    </source>
</evidence>
<dbReference type="RefSeq" id="WP_145025110.1">
    <property type="nucleotide sequence ID" value="NZ_VLLN01000029.1"/>
</dbReference>
<dbReference type="NCBIfam" id="TIGR00229">
    <property type="entry name" value="sensory_box"/>
    <property type="match status" value="1"/>
</dbReference>
<comment type="catalytic activity">
    <reaction evidence="1">
        <text>ATP + protein L-histidine = ADP + protein N-phospho-L-histidine.</text>
        <dbReference type="EC" id="2.7.13.3"/>
    </reaction>
</comment>
<protein>
    <recommendedName>
        <fullName evidence="2">histidine kinase</fullName>
        <ecNumber evidence="2">2.7.13.3</ecNumber>
    </recommendedName>
</protein>
<evidence type="ECO:0000256" key="5">
    <source>
        <dbReference type="ARBA" id="ARBA00022777"/>
    </source>
</evidence>
<evidence type="ECO:0000259" key="8">
    <source>
        <dbReference type="PROSITE" id="PS50109"/>
    </source>
</evidence>
<dbReference type="FunFam" id="1.10.287.130:FF:000070">
    <property type="entry name" value="Histidine kinase sensor protein"/>
    <property type="match status" value="1"/>
</dbReference>
<dbReference type="SMART" id="SM00388">
    <property type="entry name" value="HisKA"/>
    <property type="match status" value="1"/>
</dbReference>
<dbReference type="PANTHER" id="PTHR42878">
    <property type="entry name" value="TWO-COMPONENT HISTIDINE KINASE"/>
    <property type="match status" value="1"/>
</dbReference>
<dbReference type="CDD" id="cd00082">
    <property type="entry name" value="HisKA"/>
    <property type="match status" value="1"/>
</dbReference>
<keyword evidence="11" id="KW-1185">Reference proteome</keyword>
<evidence type="ECO:0000256" key="1">
    <source>
        <dbReference type="ARBA" id="ARBA00000085"/>
    </source>
</evidence>
<dbReference type="EMBL" id="VLLN01000029">
    <property type="protein sequence ID" value="TWJ14303.1"/>
    <property type="molecule type" value="Genomic_DNA"/>
</dbReference>
<dbReference type="SUPFAM" id="SSF55785">
    <property type="entry name" value="PYP-like sensor domain (PAS domain)"/>
    <property type="match status" value="1"/>
</dbReference>
<keyword evidence="4" id="KW-0808">Transferase</keyword>
<keyword evidence="5" id="KW-0418">Kinase</keyword>
<feature type="domain" description="Histidine kinase" evidence="8">
    <location>
        <begin position="252"/>
        <end position="463"/>
    </location>
</feature>
<dbReference type="GO" id="GO:0007234">
    <property type="term" value="P:osmosensory signaling via phosphorelay pathway"/>
    <property type="evidence" value="ECO:0007669"/>
    <property type="project" value="TreeGrafter"/>
</dbReference>
<evidence type="ECO:0000259" key="9">
    <source>
        <dbReference type="PROSITE" id="PS50112"/>
    </source>
</evidence>
<dbReference type="Proteomes" id="UP000319449">
    <property type="component" value="Unassembled WGS sequence"/>
</dbReference>
<dbReference type="OrthoDB" id="9787818at2"/>
<dbReference type="InterPro" id="IPR000014">
    <property type="entry name" value="PAS"/>
</dbReference>
<name>A0A562V8U6_9BACT</name>
<dbReference type="InterPro" id="IPR050351">
    <property type="entry name" value="BphY/WalK/GraS-like"/>
</dbReference>
<dbReference type="Gene3D" id="3.30.565.10">
    <property type="entry name" value="Histidine kinase-like ATPase, C-terminal domain"/>
    <property type="match status" value="1"/>
</dbReference>
<dbReference type="SUPFAM" id="SSF47384">
    <property type="entry name" value="Homodimeric domain of signal transducing histidine kinase"/>
    <property type="match status" value="1"/>
</dbReference>
<dbReference type="InterPro" id="IPR036097">
    <property type="entry name" value="HisK_dim/P_sf"/>
</dbReference>
<dbReference type="Pfam" id="PF13426">
    <property type="entry name" value="PAS_9"/>
    <property type="match status" value="1"/>
</dbReference>
<dbReference type="Gene3D" id="3.30.450.20">
    <property type="entry name" value="PAS domain"/>
    <property type="match status" value="1"/>
</dbReference>
<evidence type="ECO:0000256" key="2">
    <source>
        <dbReference type="ARBA" id="ARBA00012438"/>
    </source>
</evidence>
<dbReference type="PROSITE" id="PS50109">
    <property type="entry name" value="HIS_KIN"/>
    <property type="match status" value="1"/>
</dbReference>
<keyword evidence="6" id="KW-0472">Membrane</keyword>
<evidence type="ECO:0000256" key="4">
    <source>
        <dbReference type="ARBA" id="ARBA00022679"/>
    </source>
</evidence>
<dbReference type="Gene3D" id="1.10.287.130">
    <property type="match status" value="1"/>
</dbReference>
<dbReference type="InterPro" id="IPR036890">
    <property type="entry name" value="HATPase_C_sf"/>
</dbReference>
<dbReference type="Pfam" id="PF00512">
    <property type="entry name" value="HisKA"/>
    <property type="match status" value="1"/>
</dbReference>
<dbReference type="FunFam" id="3.30.565.10:FF:000006">
    <property type="entry name" value="Sensor histidine kinase WalK"/>
    <property type="match status" value="1"/>
</dbReference>
<dbReference type="InterPro" id="IPR005467">
    <property type="entry name" value="His_kinase_dom"/>
</dbReference>
<evidence type="ECO:0000256" key="6">
    <source>
        <dbReference type="ARBA" id="ARBA00023136"/>
    </source>
</evidence>